<protein>
    <submittedName>
        <fullName evidence="2">Uncharacterized protein</fullName>
    </submittedName>
</protein>
<dbReference type="Proteomes" id="UP000823388">
    <property type="component" value="Chromosome 4K"/>
</dbReference>
<name>A0A8T0TL49_PANVG</name>
<keyword evidence="3" id="KW-1185">Reference proteome</keyword>
<organism evidence="2 3">
    <name type="scientific">Panicum virgatum</name>
    <name type="common">Blackwell switchgrass</name>
    <dbReference type="NCBI Taxonomy" id="38727"/>
    <lineage>
        <taxon>Eukaryota</taxon>
        <taxon>Viridiplantae</taxon>
        <taxon>Streptophyta</taxon>
        <taxon>Embryophyta</taxon>
        <taxon>Tracheophyta</taxon>
        <taxon>Spermatophyta</taxon>
        <taxon>Magnoliopsida</taxon>
        <taxon>Liliopsida</taxon>
        <taxon>Poales</taxon>
        <taxon>Poaceae</taxon>
        <taxon>PACMAD clade</taxon>
        <taxon>Panicoideae</taxon>
        <taxon>Panicodae</taxon>
        <taxon>Paniceae</taxon>
        <taxon>Panicinae</taxon>
        <taxon>Panicum</taxon>
        <taxon>Panicum sect. Hiantes</taxon>
    </lineage>
</organism>
<feature type="compositionally biased region" description="Basic and acidic residues" evidence="1">
    <location>
        <begin position="1"/>
        <end position="11"/>
    </location>
</feature>
<evidence type="ECO:0000313" key="2">
    <source>
        <dbReference type="EMBL" id="KAG2611590.1"/>
    </source>
</evidence>
<dbReference type="AlphaFoldDB" id="A0A8T0TL49"/>
<reference evidence="2" key="1">
    <citation type="submission" date="2020-05" db="EMBL/GenBank/DDBJ databases">
        <title>WGS assembly of Panicum virgatum.</title>
        <authorList>
            <person name="Lovell J.T."/>
            <person name="Jenkins J."/>
            <person name="Shu S."/>
            <person name="Juenger T.E."/>
            <person name="Schmutz J."/>
        </authorList>
    </citation>
    <scope>NUCLEOTIDE SEQUENCE</scope>
    <source>
        <strain evidence="2">AP13</strain>
    </source>
</reference>
<accession>A0A8T0TL49</accession>
<feature type="region of interest" description="Disordered" evidence="1">
    <location>
        <begin position="1"/>
        <end position="37"/>
    </location>
</feature>
<gene>
    <name evidence="2" type="ORF">PVAP13_4KG237005</name>
</gene>
<sequence length="137" mass="14698">MDPDRAQRLHGNETPSVQANARPCTSPGLRPPPSSFLHARVEGQAPETAMLAASKPGQRAARCQCLAPAEVFNAPRWAATRPRRLCAASPLADRASAAGRLLAAAGSMYACRRTWGRRLQTWSGSAVCSDVLWFSRG</sequence>
<comment type="caution">
    <text evidence="2">The sequence shown here is derived from an EMBL/GenBank/DDBJ whole genome shotgun (WGS) entry which is preliminary data.</text>
</comment>
<dbReference type="EMBL" id="CM029043">
    <property type="protein sequence ID" value="KAG2611590.1"/>
    <property type="molecule type" value="Genomic_DNA"/>
</dbReference>
<evidence type="ECO:0000313" key="3">
    <source>
        <dbReference type="Proteomes" id="UP000823388"/>
    </source>
</evidence>
<proteinExistence type="predicted"/>
<evidence type="ECO:0000256" key="1">
    <source>
        <dbReference type="SAM" id="MobiDB-lite"/>
    </source>
</evidence>